<evidence type="ECO:0000313" key="2">
    <source>
        <dbReference type="Proteomes" id="UP001295423"/>
    </source>
</evidence>
<dbReference type="InterPro" id="IPR036915">
    <property type="entry name" value="Cyclin-like_sf"/>
</dbReference>
<dbReference type="Proteomes" id="UP001295423">
    <property type="component" value="Unassembled WGS sequence"/>
</dbReference>
<name>A0AAD2CQ09_9STRA</name>
<proteinExistence type="predicted"/>
<dbReference type="PANTHER" id="PTHR10026">
    <property type="entry name" value="CYCLIN"/>
    <property type="match status" value="1"/>
</dbReference>
<dbReference type="GO" id="GO:0016538">
    <property type="term" value="F:cyclin-dependent protein serine/threonine kinase regulator activity"/>
    <property type="evidence" value="ECO:0007669"/>
    <property type="project" value="InterPro"/>
</dbReference>
<dbReference type="GO" id="GO:0006357">
    <property type="term" value="P:regulation of transcription by RNA polymerase II"/>
    <property type="evidence" value="ECO:0007669"/>
    <property type="project" value="InterPro"/>
</dbReference>
<comment type="caution">
    <text evidence="1">The sequence shown here is derived from an EMBL/GenBank/DDBJ whole genome shotgun (WGS) entry which is preliminary data.</text>
</comment>
<organism evidence="1 2">
    <name type="scientific">Cylindrotheca closterium</name>
    <dbReference type="NCBI Taxonomy" id="2856"/>
    <lineage>
        <taxon>Eukaryota</taxon>
        <taxon>Sar</taxon>
        <taxon>Stramenopiles</taxon>
        <taxon>Ochrophyta</taxon>
        <taxon>Bacillariophyta</taxon>
        <taxon>Bacillariophyceae</taxon>
        <taxon>Bacillariophycidae</taxon>
        <taxon>Bacillariales</taxon>
        <taxon>Bacillariaceae</taxon>
        <taxon>Cylindrotheca</taxon>
    </lineage>
</organism>
<evidence type="ECO:0000313" key="1">
    <source>
        <dbReference type="EMBL" id="CAJ1936503.1"/>
    </source>
</evidence>
<evidence type="ECO:0008006" key="3">
    <source>
        <dbReference type="Google" id="ProtNLM"/>
    </source>
</evidence>
<gene>
    <name evidence="1" type="ORF">CYCCA115_LOCUS5224</name>
</gene>
<dbReference type="InterPro" id="IPR043198">
    <property type="entry name" value="Cyclin/Ssn8"/>
</dbReference>
<reference evidence="1" key="1">
    <citation type="submission" date="2023-08" db="EMBL/GenBank/DDBJ databases">
        <authorList>
            <person name="Audoor S."/>
            <person name="Bilcke G."/>
        </authorList>
    </citation>
    <scope>NUCLEOTIDE SEQUENCE</scope>
</reference>
<sequence>MVSDGVSEKGRLKPVHRSFIHNFQQLKTEPSKVKRNNGGWDEMASNGIASDPPQSALAFNAPLEGATNGKEIGPIIFPLLCRLYLASNILQFDVEPRFSALLFLHRFATAIEDDLAKYKSISDWKWVGAACLFLACKAAEEPRRLRDVINLAEMLFVDEDEDDDNWVTMDKNPPGLNEKYWEAKKKVVETEQFVLRWMMFDISVAQPHRAVVLLLEKETIQRELLIPIAFRCLNDALFHTPSLTFPIMELAVAAIELAEEEVIAQSVFGAKTLNLQQRYNLSRDAVSSAKSELNEAANILRQCKESARFLKP</sequence>
<dbReference type="AlphaFoldDB" id="A0AAD2CQ09"/>
<dbReference type="EMBL" id="CAKOGP040000557">
    <property type="protein sequence ID" value="CAJ1936503.1"/>
    <property type="molecule type" value="Genomic_DNA"/>
</dbReference>
<protein>
    <recommendedName>
        <fullName evidence="3">Cyclin N-terminal domain-containing protein</fullName>
    </recommendedName>
</protein>
<accession>A0AAD2CQ09</accession>
<keyword evidence="2" id="KW-1185">Reference proteome</keyword>
<dbReference type="SUPFAM" id="SSF47954">
    <property type="entry name" value="Cyclin-like"/>
    <property type="match status" value="1"/>
</dbReference>
<dbReference type="Gene3D" id="1.10.472.10">
    <property type="entry name" value="Cyclin-like"/>
    <property type="match status" value="1"/>
</dbReference>